<dbReference type="AlphaFoldDB" id="A0A1M5WB40"/>
<dbReference type="RefSeq" id="WP_084726282.1">
    <property type="nucleotide sequence ID" value="NZ_FQXV01000003.1"/>
</dbReference>
<dbReference type="GO" id="GO:0046872">
    <property type="term" value="F:metal ion binding"/>
    <property type="evidence" value="ECO:0007669"/>
    <property type="project" value="UniProtKB-KW"/>
</dbReference>
<dbReference type="Proteomes" id="UP000183995">
    <property type="component" value="Unassembled WGS sequence"/>
</dbReference>
<dbReference type="SFLD" id="SFLDG01067">
    <property type="entry name" value="SPASM/twitch_domain_containing"/>
    <property type="match status" value="1"/>
</dbReference>
<evidence type="ECO:0000256" key="3">
    <source>
        <dbReference type="ARBA" id="ARBA00023004"/>
    </source>
</evidence>
<dbReference type="PROSITE" id="PS51918">
    <property type="entry name" value="RADICAL_SAM"/>
    <property type="match status" value="1"/>
</dbReference>
<feature type="domain" description="Radical SAM core" evidence="5">
    <location>
        <begin position="55"/>
        <end position="276"/>
    </location>
</feature>
<evidence type="ECO:0000313" key="7">
    <source>
        <dbReference type="Proteomes" id="UP000183995"/>
    </source>
</evidence>
<dbReference type="InterPro" id="IPR013785">
    <property type="entry name" value="Aldolase_TIM"/>
</dbReference>
<gene>
    <name evidence="6" type="ORF">SAMN02745823_01168</name>
</gene>
<evidence type="ECO:0000256" key="1">
    <source>
        <dbReference type="ARBA" id="ARBA00022691"/>
    </source>
</evidence>
<keyword evidence="4" id="KW-0411">Iron-sulfur</keyword>
<evidence type="ECO:0000256" key="2">
    <source>
        <dbReference type="ARBA" id="ARBA00022723"/>
    </source>
</evidence>
<dbReference type="SFLD" id="SFLDS00029">
    <property type="entry name" value="Radical_SAM"/>
    <property type="match status" value="1"/>
</dbReference>
<keyword evidence="3" id="KW-0408">Iron</keyword>
<keyword evidence="2" id="KW-0479">Metal-binding</keyword>
<evidence type="ECO:0000256" key="4">
    <source>
        <dbReference type="ARBA" id="ARBA00023014"/>
    </source>
</evidence>
<dbReference type="Gene3D" id="3.20.20.70">
    <property type="entry name" value="Aldolase class I"/>
    <property type="match status" value="1"/>
</dbReference>
<dbReference type="CDD" id="cd21128">
    <property type="entry name" value="SPASM_rSAM"/>
    <property type="match status" value="1"/>
</dbReference>
<dbReference type="InterPro" id="IPR007197">
    <property type="entry name" value="rSAM"/>
</dbReference>
<protein>
    <submittedName>
        <fullName evidence="6">Radical SAM superfamily enzyme, MoaA/NifB/PqqE/SkfB family</fullName>
    </submittedName>
</protein>
<reference evidence="6 7" key="1">
    <citation type="submission" date="2016-11" db="EMBL/GenBank/DDBJ databases">
        <authorList>
            <person name="Jaros S."/>
            <person name="Januszkiewicz K."/>
            <person name="Wedrychowicz H."/>
        </authorList>
    </citation>
    <scope>NUCLEOTIDE SEQUENCE [LARGE SCALE GENOMIC DNA]</scope>
    <source>
        <strain evidence="6 7">DSM 10068</strain>
    </source>
</reference>
<dbReference type="InterPro" id="IPR058240">
    <property type="entry name" value="rSAM_sf"/>
</dbReference>
<accession>A0A1M5WB40</accession>
<dbReference type="PANTHER" id="PTHR43524:SF1">
    <property type="entry name" value="RADICAL SAM SUPERFAMILY PROTEIN"/>
    <property type="match status" value="1"/>
</dbReference>
<dbReference type="CDD" id="cd01335">
    <property type="entry name" value="Radical_SAM"/>
    <property type="match status" value="1"/>
</dbReference>
<evidence type="ECO:0000259" key="5">
    <source>
        <dbReference type="PROSITE" id="PS51918"/>
    </source>
</evidence>
<dbReference type="SUPFAM" id="SSF102114">
    <property type="entry name" value="Radical SAM enzymes"/>
    <property type="match status" value="1"/>
</dbReference>
<sequence>MENLAEYLNNGVETLVKQALRAAFKNPLETAFILRYMSASRRAAKRRLRAEKEGTHIPAFLIASIASQCNLSCAGCYARANKSVGESACASQLSDSDWTRIFSEAEELGISFVLLAGGEPLMRKEVLEAAAGFPDIVFPVFTNGTMLDDDMLKLFHKNRNLVPVLSLEGDRQQTDARRGRGVYTELVCAMEAMKAKGILFGASITVTRENLMSVTAPAYIRDLRELGCKIVLFVEYVPVADTPGTTAPDMSDRQTLQARQDRLRDRFDDMLFVAFPGDEEEAGGCLAAGRGFFHISPTGDAEPCPFSPFSDTSLKTCSIKDALKSPLFRKLELGGYLAGEHLGGCALFAREKEIREL</sequence>
<dbReference type="GO" id="GO:0051536">
    <property type="term" value="F:iron-sulfur cluster binding"/>
    <property type="evidence" value="ECO:0007669"/>
    <property type="project" value="UniProtKB-KW"/>
</dbReference>
<proteinExistence type="predicted"/>
<dbReference type="Pfam" id="PF04055">
    <property type="entry name" value="Radical_SAM"/>
    <property type="match status" value="1"/>
</dbReference>
<organism evidence="6 7">
    <name type="scientific">Sporobacter termitidis DSM 10068</name>
    <dbReference type="NCBI Taxonomy" id="1123282"/>
    <lineage>
        <taxon>Bacteria</taxon>
        <taxon>Bacillati</taxon>
        <taxon>Bacillota</taxon>
        <taxon>Clostridia</taxon>
        <taxon>Eubacteriales</taxon>
        <taxon>Oscillospiraceae</taxon>
        <taxon>Sporobacter</taxon>
    </lineage>
</organism>
<dbReference type="EMBL" id="FQXV01000003">
    <property type="protein sequence ID" value="SHH84712.1"/>
    <property type="molecule type" value="Genomic_DNA"/>
</dbReference>
<dbReference type="GO" id="GO:0003824">
    <property type="term" value="F:catalytic activity"/>
    <property type="evidence" value="ECO:0007669"/>
    <property type="project" value="InterPro"/>
</dbReference>
<name>A0A1M5WB40_9FIRM</name>
<keyword evidence="7" id="KW-1185">Reference proteome</keyword>
<keyword evidence="1" id="KW-0949">S-adenosyl-L-methionine</keyword>
<dbReference type="STRING" id="1123282.SAMN02745823_01168"/>
<dbReference type="PANTHER" id="PTHR43524">
    <property type="entry name" value="RADICAL SAM SUPERFAMILY PROTEIN"/>
    <property type="match status" value="1"/>
</dbReference>
<evidence type="ECO:0000313" key="6">
    <source>
        <dbReference type="EMBL" id="SHH84712.1"/>
    </source>
</evidence>